<gene>
    <name evidence="1" type="ORF">C5167_003276</name>
</gene>
<dbReference type="AlphaFoldDB" id="A0A4Y7L3S6"/>
<accession>A0A4Y7L3S6</accession>
<reference evidence="1 2" key="1">
    <citation type="journal article" date="2018" name="Science">
        <title>The opium poppy genome and morphinan production.</title>
        <authorList>
            <person name="Guo L."/>
            <person name="Winzer T."/>
            <person name="Yang X."/>
            <person name="Li Y."/>
            <person name="Ning Z."/>
            <person name="He Z."/>
            <person name="Teodor R."/>
            <person name="Lu Y."/>
            <person name="Bowser T.A."/>
            <person name="Graham I.A."/>
            <person name="Ye K."/>
        </authorList>
    </citation>
    <scope>NUCLEOTIDE SEQUENCE [LARGE SCALE GENOMIC DNA]</scope>
    <source>
        <strain evidence="2">cv. HN1</strain>
        <tissue evidence="1">Leaves</tissue>
    </source>
</reference>
<keyword evidence="2" id="KW-1185">Reference proteome</keyword>
<evidence type="ECO:0000313" key="2">
    <source>
        <dbReference type="Proteomes" id="UP000316621"/>
    </source>
</evidence>
<evidence type="ECO:0000313" key="1">
    <source>
        <dbReference type="EMBL" id="RZC79078.1"/>
    </source>
</evidence>
<proteinExistence type="predicted"/>
<name>A0A4Y7L3S6_PAPSO</name>
<dbReference type="Gramene" id="RZC79078">
    <property type="protein sequence ID" value="RZC79078"/>
    <property type="gene ID" value="C5167_003276"/>
</dbReference>
<protein>
    <submittedName>
        <fullName evidence="1">Uncharacterized protein</fullName>
    </submittedName>
</protein>
<organism evidence="1 2">
    <name type="scientific">Papaver somniferum</name>
    <name type="common">Opium poppy</name>
    <dbReference type="NCBI Taxonomy" id="3469"/>
    <lineage>
        <taxon>Eukaryota</taxon>
        <taxon>Viridiplantae</taxon>
        <taxon>Streptophyta</taxon>
        <taxon>Embryophyta</taxon>
        <taxon>Tracheophyta</taxon>
        <taxon>Spermatophyta</taxon>
        <taxon>Magnoliopsida</taxon>
        <taxon>Ranunculales</taxon>
        <taxon>Papaveraceae</taxon>
        <taxon>Papaveroideae</taxon>
        <taxon>Papaver</taxon>
    </lineage>
</organism>
<dbReference type="Proteomes" id="UP000316621">
    <property type="component" value="Chromosome 9"/>
</dbReference>
<dbReference type="EMBL" id="CM010723">
    <property type="protein sequence ID" value="RZC79078.1"/>
    <property type="molecule type" value="Genomic_DNA"/>
</dbReference>
<sequence>MKLENCAPFDTTGVDCRIRMSTKIKENMNIYEYNHGEGSAHRVRMTDFVTKSYNRWIWRLSTAEIQTKQKKHVDVKLCLLMDYGNTCLTFDSSW</sequence>